<evidence type="ECO:0000256" key="8">
    <source>
        <dbReference type="ARBA" id="ARBA00029894"/>
    </source>
</evidence>
<dbReference type="InterPro" id="IPR041354">
    <property type="entry name" value="4PPT_N"/>
</dbReference>
<evidence type="ECO:0000256" key="10">
    <source>
        <dbReference type="ARBA" id="ARBA00049176"/>
    </source>
</evidence>
<evidence type="ECO:0000256" key="1">
    <source>
        <dbReference type="ARBA" id="ARBA00003937"/>
    </source>
</evidence>
<comment type="similarity">
    <text evidence="3">Belongs to the P-Pant transferase superfamily. EntD family.</text>
</comment>
<evidence type="ECO:0000256" key="2">
    <source>
        <dbReference type="ARBA" id="ARBA00004993"/>
    </source>
</evidence>
<feature type="binding site" evidence="12">
    <location>
        <position position="181"/>
    </location>
    <ligand>
        <name>CoA</name>
        <dbReference type="ChEBI" id="CHEBI:57287"/>
    </ligand>
</feature>
<dbReference type="AlphaFoldDB" id="A0A4R3Z5W2"/>
<dbReference type="GO" id="GO:0008897">
    <property type="term" value="F:holo-[acyl-carrier-protein] synthase activity"/>
    <property type="evidence" value="ECO:0007669"/>
    <property type="project" value="InterPro"/>
</dbReference>
<dbReference type="SUPFAM" id="SSF56214">
    <property type="entry name" value="4'-phosphopantetheinyl transferase"/>
    <property type="match status" value="1"/>
</dbReference>
<keyword evidence="13" id="KW-0460">Magnesium</keyword>
<dbReference type="PRINTS" id="PR01399">
    <property type="entry name" value="ENTSNTHTASED"/>
</dbReference>
<dbReference type="GO" id="GO:0009366">
    <property type="term" value="C:enterobactin synthetase complex"/>
    <property type="evidence" value="ECO:0007669"/>
    <property type="project" value="InterPro"/>
</dbReference>
<dbReference type="Pfam" id="PF01648">
    <property type="entry name" value="ACPS"/>
    <property type="match status" value="1"/>
</dbReference>
<evidence type="ECO:0000256" key="11">
    <source>
        <dbReference type="ARBA" id="ARBA00049191"/>
    </source>
</evidence>
<dbReference type="InterPro" id="IPR037143">
    <property type="entry name" value="4-PPantetheinyl_Trfase_dom_sf"/>
</dbReference>
<comment type="cofactor">
    <cofactor evidence="13">
        <name>Mg(2+)</name>
        <dbReference type="ChEBI" id="CHEBI:18420"/>
    </cofactor>
</comment>
<evidence type="ECO:0000313" key="17">
    <source>
        <dbReference type="Proteomes" id="UP000295719"/>
    </source>
</evidence>
<dbReference type="InterPro" id="IPR008278">
    <property type="entry name" value="4-PPantetheinyl_Trfase_dom"/>
</dbReference>
<feature type="domain" description="4'-phosphopantetheinyl transferase" evidence="14">
    <location>
        <begin position="128"/>
        <end position="211"/>
    </location>
</feature>
<evidence type="ECO:0000313" key="16">
    <source>
        <dbReference type="EMBL" id="TCW00469.1"/>
    </source>
</evidence>
<comment type="catalytic activity">
    <reaction evidence="10">
        <text>apo-[aryl-carrier protein] + CoA = holo-[aryl-carrier protein] + adenosine 3',5'-bisphosphate + H(+)</text>
        <dbReference type="Rhea" id="RHEA:48404"/>
        <dbReference type="Rhea" id="RHEA-COMP:15903"/>
        <dbReference type="Rhea" id="RHEA-COMP:17557"/>
        <dbReference type="ChEBI" id="CHEBI:15378"/>
        <dbReference type="ChEBI" id="CHEBI:29999"/>
        <dbReference type="ChEBI" id="CHEBI:57287"/>
        <dbReference type="ChEBI" id="CHEBI:58343"/>
        <dbReference type="ChEBI" id="CHEBI:64479"/>
    </reaction>
</comment>
<evidence type="ECO:0000259" key="15">
    <source>
        <dbReference type="Pfam" id="PF17837"/>
    </source>
</evidence>
<dbReference type="PANTHER" id="PTHR38096">
    <property type="entry name" value="ENTEROBACTIN SYNTHASE COMPONENT D"/>
    <property type="match status" value="1"/>
</dbReference>
<comment type="catalytic activity">
    <reaction evidence="11">
        <text>apo-[peptidyl-carrier protein] + CoA = holo-[peptidyl-carrier protein] + adenosine 3',5'-bisphosphate + H(+)</text>
        <dbReference type="Rhea" id="RHEA:46228"/>
        <dbReference type="Rhea" id="RHEA-COMP:11479"/>
        <dbReference type="Rhea" id="RHEA-COMP:11480"/>
        <dbReference type="ChEBI" id="CHEBI:15378"/>
        <dbReference type="ChEBI" id="CHEBI:29999"/>
        <dbReference type="ChEBI" id="CHEBI:57287"/>
        <dbReference type="ChEBI" id="CHEBI:58343"/>
        <dbReference type="ChEBI" id="CHEBI:64479"/>
    </reaction>
</comment>
<comment type="caution">
    <text evidence="16">The sequence shown here is derived from an EMBL/GenBank/DDBJ whole genome shotgun (WGS) entry which is preliminary data.</text>
</comment>
<keyword evidence="13" id="KW-0479">Metal-binding</keyword>
<evidence type="ECO:0000256" key="5">
    <source>
        <dbReference type="ARBA" id="ARBA00019087"/>
    </source>
</evidence>
<keyword evidence="7" id="KW-0259">Enterobactin biosynthesis</keyword>
<dbReference type="GO" id="GO:0009239">
    <property type="term" value="P:enterobactin biosynthetic process"/>
    <property type="evidence" value="ECO:0007669"/>
    <property type="project" value="UniProtKB-UniPathway"/>
</dbReference>
<comment type="subunit">
    <text evidence="4">EntB, EntD, EntE, and EntF form a multienzyme complex called enterobactin synthase.</text>
</comment>
<feature type="domain" description="4'-phosphopantetheinyl transferase N-terminal" evidence="15">
    <location>
        <begin position="56"/>
        <end position="118"/>
    </location>
</feature>
<protein>
    <recommendedName>
        <fullName evidence="5">Enterobactin synthase component D</fullName>
    </recommendedName>
    <alternativeName>
        <fullName evidence="8">4'-phosphopantetheinyl transferase EntD</fullName>
    </alternativeName>
    <alternativeName>
        <fullName evidence="9">Enterochelin synthase D</fullName>
    </alternativeName>
</protein>
<dbReference type="Proteomes" id="UP000295719">
    <property type="component" value="Unassembled WGS sequence"/>
</dbReference>
<feature type="binding site" evidence="13">
    <location>
        <position position="133"/>
    </location>
    <ligand>
        <name>Mg(2+)</name>
        <dbReference type="ChEBI" id="CHEBI:18420"/>
    </ligand>
</feature>
<keyword evidence="17" id="KW-1185">Reference proteome</keyword>
<feature type="binding site" evidence="12">
    <location>
        <position position="132"/>
    </location>
    <ligand>
        <name>CoA</name>
        <dbReference type="ChEBI" id="CHEBI:57287"/>
    </ligand>
</feature>
<sequence length="244" mass="26868">MNNQAPYLLLIEEGLPFGPPELQQALLPVRVWHCSFDTLFYQDEEYRARGIALPESIASASVKRRAEYLAGRILCDRLLAEFGYPGFVLLPGEDRAPCWPENLYGAISHHASTAVALVGKRSENGIGGVGIDIETLIAPAKALELWSGIINVAERQYLDTLSLPFAVSLTLAFSAKETLFKALYPSVRRYFDFLDAQVIDLTASHITLQLLVGLSPEVTAGMRFECAYARHAEDVITLLSLNIG</sequence>
<evidence type="ECO:0000256" key="13">
    <source>
        <dbReference type="PIRSR" id="PIRSR603542-2"/>
    </source>
</evidence>
<feature type="binding site" evidence="12">
    <location>
        <begin position="108"/>
        <end position="109"/>
    </location>
    <ligand>
        <name>CoA</name>
        <dbReference type="ChEBI" id="CHEBI:57287"/>
    </ligand>
</feature>
<dbReference type="GO" id="GO:0000287">
    <property type="term" value="F:magnesium ion binding"/>
    <property type="evidence" value="ECO:0007669"/>
    <property type="project" value="InterPro"/>
</dbReference>
<keyword evidence="6 16" id="KW-0808">Transferase</keyword>
<organism evidence="16 17">
    <name type="scientific">Biostraticola tofi</name>
    <dbReference type="NCBI Taxonomy" id="466109"/>
    <lineage>
        <taxon>Bacteria</taxon>
        <taxon>Pseudomonadati</taxon>
        <taxon>Pseudomonadota</taxon>
        <taxon>Gammaproteobacteria</taxon>
        <taxon>Enterobacterales</taxon>
        <taxon>Bruguierivoracaceae</taxon>
        <taxon>Biostraticola</taxon>
    </lineage>
</organism>
<dbReference type="RefSeq" id="WP_165911646.1">
    <property type="nucleotide sequence ID" value="NZ_SMCR01000001.1"/>
</dbReference>
<evidence type="ECO:0000259" key="14">
    <source>
        <dbReference type="Pfam" id="PF01648"/>
    </source>
</evidence>
<evidence type="ECO:0000256" key="7">
    <source>
        <dbReference type="ARBA" id="ARBA00023191"/>
    </source>
</evidence>
<dbReference type="UniPathway" id="UPA00017"/>
<evidence type="ECO:0000256" key="6">
    <source>
        <dbReference type="ARBA" id="ARBA00022679"/>
    </source>
</evidence>
<evidence type="ECO:0000256" key="12">
    <source>
        <dbReference type="PIRSR" id="PIRSR603542-1"/>
    </source>
</evidence>
<feature type="binding site" evidence="12">
    <location>
        <position position="64"/>
    </location>
    <ligand>
        <name>CoA</name>
        <dbReference type="ChEBI" id="CHEBI:57287"/>
    </ligand>
</feature>
<accession>A0A4R3Z5W2</accession>
<dbReference type="Pfam" id="PF17837">
    <property type="entry name" value="4PPT_N"/>
    <property type="match status" value="1"/>
</dbReference>
<evidence type="ECO:0000256" key="4">
    <source>
        <dbReference type="ARBA" id="ARBA00011503"/>
    </source>
</evidence>
<dbReference type="InterPro" id="IPR003542">
    <property type="entry name" value="Enbac_synth_compD-like"/>
</dbReference>
<dbReference type="EMBL" id="SMCR01000001">
    <property type="protein sequence ID" value="TCW00469.1"/>
    <property type="molecule type" value="Genomic_DNA"/>
</dbReference>
<comment type="function">
    <text evidence="1">Involved in the biosynthesis of the siderophore enterobactin (enterochelin), which is a macrocyclic trimeric lactone of N-(2,3-dihydroxybenzoyl)-serine. The serine trilactone serves as a scaffolding for the three catechol functionalities that provide hexadentate coordination for the tightly ligated iron(2+) atoms. Plays an essential role in the assembly of the enterobactin by catalyzing the transfer of the 4'-phosphopantetheine (Ppant) moiety from coenzyme A to the apo-domains of both EntB (ArCP domain) and EntF (PCP domain) to yield their holo-forms which make them competent for the activation of 2,3-dihydroxybenzoate (DHB) and L-serine, respectively.</text>
</comment>
<feature type="binding site" evidence="12">
    <location>
        <position position="72"/>
    </location>
    <ligand>
        <name>CoA</name>
        <dbReference type="ChEBI" id="CHEBI:57287"/>
    </ligand>
</feature>
<dbReference type="PANTHER" id="PTHR38096:SF1">
    <property type="entry name" value="ENTEROBACTIN SYNTHASE COMPONENT D"/>
    <property type="match status" value="1"/>
</dbReference>
<reference evidence="16 17" key="1">
    <citation type="submission" date="2019-03" db="EMBL/GenBank/DDBJ databases">
        <title>Genomic Encyclopedia of Type Strains, Phase IV (KMG-IV): sequencing the most valuable type-strain genomes for metagenomic binning, comparative biology and taxonomic classification.</title>
        <authorList>
            <person name="Goeker M."/>
        </authorList>
    </citation>
    <scope>NUCLEOTIDE SEQUENCE [LARGE SCALE GENOMIC DNA]</scope>
    <source>
        <strain evidence="16 17">DSM 19580</strain>
    </source>
</reference>
<feature type="binding site" evidence="13">
    <location>
        <position position="132"/>
    </location>
    <ligand>
        <name>Mg(2+)</name>
        <dbReference type="ChEBI" id="CHEBI:18420"/>
    </ligand>
</feature>
<name>A0A4R3Z5W2_9GAMM</name>
<feature type="binding site" evidence="12">
    <location>
        <position position="177"/>
    </location>
    <ligand>
        <name>CoA</name>
        <dbReference type="ChEBI" id="CHEBI:57287"/>
    </ligand>
</feature>
<feature type="binding site" evidence="13">
    <location>
        <position position="134"/>
    </location>
    <ligand>
        <name>Mg(2+)</name>
        <dbReference type="ChEBI" id="CHEBI:18420"/>
    </ligand>
</feature>
<evidence type="ECO:0000256" key="3">
    <source>
        <dbReference type="ARBA" id="ARBA00008342"/>
    </source>
</evidence>
<comment type="pathway">
    <text evidence="2">Siderophore biosynthesis; enterobactin biosynthesis.</text>
</comment>
<evidence type="ECO:0000256" key="9">
    <source>
        <dbReference type="ARBA" id="ARBA00031996"/>
    </source>
</evidence>
<dbReference type="GO" id="GO:0005886">
    <property type="term" value="C:plasma membrane"/>
    <property type="evidence" value="ECO:0007669"/>
    <property type="project" value="TreeGrafter"/>
</dbReference>
<proteinExistence type="inferred from homology"/>
<gene>
    <name evidence="16" type="ORF">EDC52_101826</name>
</gene>